<dbReference type="EMBL" id="JANBUN010000658">
    <property type="protein sequence ID" value="KAJ2802157.1"/>
    <property type="molecule type" value="Genomic_DNA"/>
</dbReference>
<keyword evidence="2" id="KW-1185">Reference proteome</keyword>
<dbReference type="Proteomes" id="UP001140087">
    <property type="component" value="Unassembled WGS sequence"/>
</dbReference>
<comment type="caution">
    <text evidence="1">The sequence shown here is derived from an EMBL/GenBank/DDBJ whole genome shotgun (WGS) entry which is preliminary data.</text>
</comment>
<evidence type="ECO:0000313" key="2">
    <source>
        <dbReference type="Proteomes" id="UP001140087"/>
    </source>
</evidence>
<protein>
    <submittedName>
        <fullName evidence="1">Uncharacterized protein</fullName>
    </submittedName>
</protein>
<evidence type="ECO:0000313" key="1">
    <source>
        <dbReference type="EMBL" id="KAJ2802157.1"/>
    </source>
</evidence>
<sequence length="700" mass="75392">MDDGADLYALLGVAAEAGEKELARAYRAKALQLHPDKNRDSPDAARLFHGVKDAYELLTDPQRRAAYDAQRRAQAAKRQRHTALSGERKRMKAQLERDERAARDAAQARAQSTHAEAARFRDEAQRAEARRDRELREHVRQAAAADAEPGAADSVFDDVEELDRSVVVRWASDCRHDRASLAAAFAAFGGVEEVVVAPVSAHARRRGETKPPSALVVFRSLAAAHALVSARPDDPRVRGFTCSWAGGAEPAAVRSIAGTPAPAAPRRSGPLRIPALADIDLRQIRGAELPFSDFESMTPPDLHLPQHHPHMDTAAHASDAPAPNRADKAGSAATPASSAAFDDARSETSTVDTGPDDGRSSSSSSEQPDLADLAFFTRLYEIPMVNDAVSGIYRLAESNRYTSAIIRYAEKVGSLAERSRPLLRPVEKPIAALNGYATRSLELIEAHYPIVARPTDEVLESVQSQAKAVEARYPVVARTFAVAKSTANSALDRVDYLVDYVLPPSAVDSSNDDNNNEGAVETPAEAAAEGESAAAVDSPLEKVTVLVHKVPKRLGRHYYEQLQASKAAIGNLRQSVKDTVNVYESELGERSQRLLGSVQARVWSTVSAIPGCLPQFAQQYIEHGKDVLVSKAAKLHAEYSRTDEDIRTKVFNLILISGEQVPVLEEITARVFGKATAAAAAAAAAADECSDDEKAGSPSN</sequence>
<reference evidence="1" key="1">
    <citation type="submission" date="2022-07" db="EMBL/GenBank/DDBJ databases">
        <title>Phylogenomic reconstructions and comparative analyses of Kickxellomycotina fungi.</title>
        <authorList>
            <person name="Reynolds N.K."/>
            <person name="Stajich J.E."/>
            <person name="Barry K."/>
            <person name="Grigoriev I.V."/>
            <person name="Crous P."/>
            <person name="Smith M.E."/>
        </authorList>
    </citation>
    <scope>NUCLEOTIDE SEQUENCE</scope>
    <source>
        <strain evidence="1">BCRC 34780</strain>
    </source>
</reference>
<accession>A0ACC1L7S8</accession>
<proteinExistence type="predicted"/>
<name>A0ACC1L7S8_9FUNG</name>
<gene>
    <name evidence="1" type="ORF">H4R21_002523</name>
</gene>
<organism evidence="1 2">
    <name type="scientific">Coemansia helicoidea</name>
    <dbReference type="NCBI Taxonomy" id="1286919"/>
    <lineage>
        <taxon>Eukaryota</taxon>
        <taxon>Fungi</taxon>
        <taxon>Fungi incertae sedis</taxon>
        <taxon>Zoopagomycota</taxon>
        <taxon>Kickxellomycotina</taxon>
        <taxon>Kickxellomycetes</taxon>
        <taxon>Kickxellales</taxon>
        <taxon>Kickxellaceae</taxon>
        <taxon>Coemansia</taxon>
    </lineage>
</organism>